<dbReference type="FunFam" id="3.40.50.12780:FF:000012">
    <property type="entry name" value="Non-ribosomal peptide synthetase"/>
    <property type="match status" value="1"/>
</dbReference>
<feature type="domain" description="Carrier" evidence="4">
    <location>
        <begin position="1011"/>
        <end position="1086"/>
    </location>
</feature>
<dbReference type="InterPro" id="IPR020806">
    <property type="entry name" value="PKS_PP-bd"/>
</dbReference>
<comment type="caution">
    <text evidence="5">The sequence shown here is derived from an EMBL/GenBank/DDBJ whole genome shotgun (WGS) entry which is preliminary data.</text>
</comment>
<dbReference type="SUPFAM" id="SSF47336">
    <property type="entry name" value="ACP-like"/>
    <property type="match status" value="1"/>
</dbReference>
<proteinExistence type="predicted"/>
<dbReference type="Pfam" id="PF00668">
    <property type="entry name" value="Condensation"/>
    <property type="match status" value="1"/>
</dbReference>
<dbReference type="InterPro" id="IPR001031">
    <property type="entry name" value="Thioesterase"/>
</dbReference>
<reference evidence="5 6" key="1">
    <citation type="submission" date="2017-07" db="EMBL/GenBank/DDBJ databases">
        <title>Elstera cyanobacteriorum sp. nov., a novel bacterium isolated from cyanobacterial aggregates in a eutrophic lake.</title>
        <authorList>
            <person name="Cai H."/>
        </authorList>
    </citation>
    <scope>NUCLEOTIDE SEQUENCE [LARGE SCALE GENOMIC DNA]</scope>
    <source>
        <strain evidence="5 6">TH019</strain>
    </source>
</reference>
<dbReference type="NCBIfam" id="TIGR01733">
    <property type="entry name" value="AA-adenyl-dom"/>
    <property type="match status" value="1"/>
</dbReference>
<keyword evidence="2" id="KW-0596">Phosphopantetheine</keyword>
<sequence>MTADQLLQQLRNLSVSLSVEGDTLKCKAPRGVLTPDLVAAMRDHKAALIALLAAEAALPPSYAQRQLWVLDQSAPGNPFYNNPIALRLTGTLDIPALRQSLATLIARHRVLNARFPLRGGEPLYQEDADWGDLLPITDLSGWPEAERVAVARAAVEEEARTPFDLARGPLLRARLLRLQPTEHLWLVTLHHIIADGWSIGVFFRELSPLYVAFAAGEADPLPPLPMGYADYIRWQQKTRNGAELDRQRAYWRDALAGLPPLLALPTAAPRPPLQSHRGGHVAALLPEASQTALNALSRRAGVTAFPVLMAAFAIVLWRYSGQQDFCIGTPFANRPRQELEGLIGHFINTIAIRTPIDPDQAGLALIHRVQAQLLAAMEHQDLPFEAVVEAVNPPRDASYAPLFQVMMIYQNTPGGGLTLPGLMIEAIETSSATAKLDLTVEVFEAPEGLRLGVEYALDLFSEPQMRALIGHIGQVLIGMAAEPSAAVRGVTLLTPAEVTRLQEFGGRSAPLLDLSPIHRVIERQALASPEADAVIADSGRWTYRTLDARANQLARHLQRLGLGRGARVIVQAERSVEQILALLAVLKAGAAFVPLDPSYPAGRRAQIKADCRAELTLLGPGQTATGPTLDLTDGTVWADLPPTPLPESAGPDDAAYLLYTSGSTGTPKGALLPHRGLANLMAWSNRAFPLTANDRLLQKTPSGFDAAIWEFFWPLTAGASLVLAAPDAHFDPAALVETVQRQNITLIQFVPTLLQAFLETPTAEGCTSLRHIFCGGGILTPALLAQCRAVLPQATVHNVYGPTETSVDCIAWTAPTDGTLDDPIPIGRPIDGMCIRLLNGDGQPVPLGVTGEIHIAGPGVGLGYFGRPDLTATHFYADPNAPGALVYRSGDLGRFRTDGQIEFLGRRDHQVKLRGFRIELGDIEANAAGHPAVETAIALVASGETRLSLFYTGSANPDGLREYLLDRLPVYMVPDRLIPLAQIPLMPNGKIDRSALAAQAEATPVVVNQASPRDQIELTLYSIWKSILLHPAIGIRDNFFALGGSSIAAIKMAHAIEAAFGVRVPITEILRHPTIEALGAWVRAGVPDQTPETPLIHLRAGEGGPTVICIHPAGGTAFCYLALAKVLPDRFGVYGIQSPGLNPGEARLPSVKAMAGAYLDLIADHLDGPLILTGLSFGGLIAYDMARRLAARGKRDVSTVLLDTQGTMDEALRRSITTVDLPEFRAKLVKFNGMYPGIEDDQIQRYFEVYNHNRLTVGDYDFPDLRGRLVFVQARSGLTRTELKDQRRFWRERTQGDYLTKLVKGDHWEMLENEEIFRVALLMEREAQRMAAAQPARQLVGA</sequence>
<dbReference type="SUPFAM" id="SSF52777">
    <property type="entry name" value="CoA-dependent acyltransferases"/>
    <property type="match status" value="2"/>
</dbReference>
<dbReference type="PANTHER" id="PTHR45527:SF1">
    <property type="entry name" value="FATTY ACID SYNTHASE"/>
    <property type="match status" value="1"/>
</dbReference>
<dbReference type="InterPro" id="IPR009081">
    <property type="entry name" value="PP-bd_ACP"/>
</dbReference>
<dbReference type="OrthoDB" id="9770470at2"/>
<dbReference type="Proteomes" id="UP000216361">
    <property type="component" value="Unassembled WGS sequence"/>
</dbReference>
<evidence type="ECO:0000259" key="4">
    <source>
        <dbReference type="PROSITE" id="PS50075"/>
    </source>
</evidence>
<dbReference type="InterPro" id="IPR041464">
    <property type="entry name" value="TubC_N"/>
</dbReference>
<evidence type="ECO:0000256" key="3">
    <source>
        <dbReference type="ARBA" id="ARBA00022553"/>
    </source>
</evidence>
<dbReference type="Gene3D" id="3.30.559.10">
    <property type="entry name" value="Chloramphenicol acetyltransferase-like domain"/>
    <property type="match status" value="1"/>
</dbReference>
<keyword evidence="3" id="KW-0597">Phosphoprotein</keyword>
<dbReference type="PROSITE" id="PS00455">
    <property type="entry name" value="AMP_BINDING"/>
    <property type="match status" value="1"/>
</dbReference>
<dbReference type="PROSITE" id="PS00012">
    <property type="entry name" value="PHOSPHOPANTETHEINE"/>
    <property type="match status" value="1"/>
</dbReference>
<dbReference type="SMART" id="SM00824">
    <property type="entry name" value="PKS_TE"/>
    <property type="match status" value="1"/>
</dbReference>
<dbReference type="Gene3D" id="1.10.10.1830">
    <property type="entry name" value="Non-ribosomal peptide synthase, adenylation domain"/>
    <property type="match status" value="1"/>
</dbReference>
<evidence type="ECO:0000256" key="1">
    <source>
        <dbReference type="ARBA" id="ARBA00001957"/>
    </source>
</evidence>
<dbReference type="CDD" id="cd05930">
    <property type="entry name" value="A_NRPS"/>
    <property type="match status" value="1"/>
</dbReference>
<dbReference type="Gene3D" id="3.40.50.12780">
    <property type="entry name" value="N-terminal domain of ligase-like"/>
    <property type="match status" value="1"/>
</dbReference>
<dbReference type="InterPro" id="IPR010071">
    <property type="entry name" value="AA_adenyl_dom"/>
</dbReference>
<dbReference type="GO" id="GO:0003824">
    <property type="term" value="F:catalytic activity"/>
    <property type="evidence" value="ECO:0007669"/>
    <property type="project" value="InterPro"/>
</dbReference>
<dbReference type="FunFam" id="3.40.50.980:FF:000002">
    <property type="entry name" value="Enterobactin synthetase component F"/>
    <property type="match status" value="1"/>
</dbReference>
<keyword evidence="6" id="KW-1185">Reference proteome</keyword>
<dbReference type="InterPro" id="IPR044894">
    <property type="entry name" value="TubC_N_sf"/>
</dbReference>
<dbReference type="SUPFAM" id="SSF56801">
    <property type="entry name" value="Acetyl-CoA synthetase-like"/>
    <property type="match status" value="1"/>
</dbReference>
<dbReference type="GO" id="GO:0031177">
    <property type="term" value="F:phosphopantetheine binding"/>
    <property type="evidence" value="ECO:0007669"/>
    <property type="project" value="InterPro"/>
</dbReference>
<dbReference type="SMART" id="SM00823">
    <property type="entry name" value="PKS_PP"/>
    <property type="match status" value="1"/>
</dbReference>
<dbReference type="Pfam" id="PF00550">
    <property type="entry name" value="PP-binding"/>
    <property type="match status" value="1"/>
</dbReference>
<organism evidence="5 6">
    <name type="scientific">Elstera cyanobacteriorum</name>
    <dbReference type="NCBI Taxonomy" id="2022747"/>
    <lineage>
        <taxon>Bacteria</taxon>
        <taxon>Pseudomonadati</taxon>
        <taxon>Pseudomonadota</taxon>
        <taxon>Alphaproteobacteria</taxon>
        <taxon>Rhodospirillales</taxon>
        <taxon>Rhodospirillaceae</taxon>
        <taxon>Elstera</taxon>
    </lineage>
</organism>
<dbReference type="Gene3D" id="1.10.1200.10">
    <property type="entry name" value="ACP-like"/>
    <property type="match status" value="1"/>
</dbReference>
<dbReference type="InterPro" id="IPR001242">
    <property type="entry name" value="Condensation_dom"/>
</dbReference>
<dbReference type="Pfam" id="PF00975">
    <property type="entry name" value="Thioesterase"/>
    <property type="match status" value="1"/>
</dbReference>
<comment type="cofactor">
    <cofactor evidence="1">
        <name>pantetheine 4'-phosphate</name>
        <dbReference type="ChEBI" id="CHEBI:47942"/>
    </cofactor>
</comment>
<dbReference type="InterPro" id="IPR045851">
    <property type="entry name" value="AMP-bd_C_sf"/>
</dbReference>
<dbReference type="GO" id="GO:0005829">
    <property type="term" value="C:cytosol"/>
    <property type="evidence" value="ECO:0007669"/>
    <property type="project" value="TreeGrafter"/>
</dbReference>
<dbReference type="Gene3D" id="3.40.50.1820">
    <property type="entry name" value="alpha/beta hydrolase"/>
    <property type="match status" value="1"/>
</dbReference>
<dbReference type="InterPro" id="IPR036736">
    <property type="entry name" value="ACP-like_sf"/>
</dbReference>
<dbReference type="InterPro" id="IPR006162">
    <property type="entry name" value="Ppantetheine_attach_site"/>
</dbReference>
<dbReference type="InterPro" id="IPR020802">
    <property type="entry name" value="TesA-like"/>
</dbReference>
<dbReference type="GO" id="GO:0043041">
    <property type="term" value="P:amino acid activation for nonribosomal peptide biosynthetic process"/>
    <property type="evidence" value="ECO:0007669"/>
    <property type="project" value="TreeGrafter"/>
</dbReference>
<evidence type="ECO:0000313" key="6">
    <source>
        <dbReference type="Proteomes" id="UP000216361"/>
    </source>
</evidence>
<dbReference type="CDD" id="cd19531">
    <property type="entry name" value="LCL_NRPS-like"/>
    <property type="match status" value="1"/>
</dbReference>
<accession>A0A255XXP9</accession>
<evidence type="ECO:0000256" key="2">
    <source>
        <dbReference type="ARBA" id="ARBA00022450"/>
    </source>
</evidence>
<dbReference type="EMBL" id="NOXS01000020">
    <property type="protein sequence ID" value="OYQ21746.1"/>
    <property type="molecule type" value="Genomic_DNA"/>
</dbReference>
<name>A0A255XXP9_9PROT</name>
<dbReference type="GO" id="GO:0044550">
    <property type="term" value="P:secondary metabolite biosynthetic process"/>
    <property type="evidence" value="ECO:0007669"/>
    <property type="project" value="TreeGrafter"/>
</dbReference>
<dbReference type="InterPro" id="IPR023213">
    <property type="entry name" value="CAT-like_dom_sf"/>
</dbReference>
<dbReference type="InterPro" id="IPR020845">
    <property type="entry name" value="AMP-binding_CS"/>
</dbReference>
<dbReference type="InterPro" id="IPR042099">
    <property type="entry name" value="ANL_N_sf"/>
</dbReference>
<dbReference type="InterPro" id="IPR029058">
    <property type="entry name" value="AB_hydrolase_fold"/>
</dbReference>
<dbReference type="RefSeq" id="WP_094406900.1">
    <property type="nucleotide sequence ID" value="NZ_BMJZ01000011.1"/>
</dbReference>
<dbReference type="PANTHER" id="PTHR45527">
    <property type="entry name" value="NONRIBOSOMAL PEPTIDE SYNTHETASE"/>
    <property type="match status" value="1"/>
</dbReference>
<dbReference type="Pfam" id="PF18563">
    <property type="entry name" value="TubC_N"/>
    <property type="match status" value="1"/>
</dbReference>
<dbReference type="Pfam" id="PF00501">
    <property type="entry name" value="AMP-binding"/>
    <property type="match status" value="1"/>
</dbReference>
<dbReference type="InterPro" id="IPR000873">
    <property type="entry name" value="AMP-dep_synth/lig_dom"/>
</dbReference>
<protein>
    <recommendedName>
        <fullName evidence="4">Carrier domain-containing protein</fullName>
    </recommendedName>
</protein>
<dbReference type="PROSITE" id="PS50075">
    <property type="entry name" value="CARRIER"/>
    <property type="match status" value="1"/>
</dbReference>
<gene>
    <name evidence="5" type="ORF">CHR90_01185</name>
</gene>
<dbReference type="SUPFAM" id="SSF53474">
    <property type="entry name" value="alpha/beta-Hydrolases"/>
    <property type="match status" value="1"/>
</dbReference>
<evidence type="ECO:0000313" key="5">
    <source>
        <dbReference type="EMBL" id="OYQ21746.1"/>
    </source>
</evidence>
<dbReference type="Gene3D" id="3.30.300.30">
    <property type="match status" value="1"/>
</dbReference>
<dbReference type="Gene3D" id="3.30.559.30">
    <property type="entry name" value="Nonribosomal peptide synthetase, condensation domain"/>
    <property type="match status" value="1"/>
</dbReference>